<reference evidence="4 5" key="1">
    <citation type="journal article" date="2019" name="Mol. Ecol. Resour.">
        <title>Chromosome-level genome assembly of Triplophysa tibetana, a fish adapted to the harsh high-altitude environment of the Tibetan Plateau.</title>
        <authorList>
            <person name="Yang X."/>
            <person name="Liu H."/>
            <person name="Ma Z."/>
            <person name="Zou Y."/>
            <person name="Zou M."/>
            <person name="Mao Y."/>
            <person name="Li X."/>
            <person name="Wang H."/>
            <person name="Chen T."/>
            <person name="Wang W."/>
            <person name="Yang R."/>
        </authorList>
    </citation>
    <scope>NUCLEOTIDE SEQUENCE [LARGE SCALE GENOMIC DNA]</scope>
    <source>
        <strain evidence="4">TTIB1903HZAU</strain>
        <tissue evidence="4">Muscle</tissue>
    </source>
</reference>
<dbReference type="GO" id="GO:0004842">
    <property type="term" value="F:ubiquitin-protein transferase activity"/>
    <property type="evidence" value="ECO:0007669"/>
    <property type="project" value="InterPro"/>
</dbReference>
<protein>
    <recommendedName>
        <fullName evidence="3">HECT domain-containing protein</fullName>
    </recommendedName>
</protein>
<evidence type="ECO:0000313" key="4">
    <source>
        <dbReference type="EMBL" id="KAA0721540.1"/>
    </source>
</evidence>
<gene>
    <name evidence="4" type="ORF">E1301_Tti021731</name>
</gene>
<sequence>MPEETPVCSAIHIYHHTITDQHAYYVEGLTDDITFDIFITRDSTIDVSDVQFPHKLPKECTPLTVDVKKCKEAMVNTDDATLKITPKPFDPLVVCTLTSENIPECCREYGSGSSNSISRELSSGRNTPVSTPARPPCGLLNNSTPSCNSTVQTSNTITDTSTRVNEALKRQFPNMFKSKTEVKKGKGRFARTVPIKHTDLTVCVLPAPTTVTPKATAELELSQAGLGKKVVSVLEDRKHEDIVTIMEEEFSKLHQIQGRWMRYKATGGSGQRKVSLISMESEGYSGRQLRSVSNRGRNVIFLVPLQEELDTQPLPYNSAEFAKMPKVPCVTCNTNLPLHLLALHAEECKLNSNVLGRLSAQLKQLKKGFKETGVWPLLSFRPDVLALLFPRESEAEITPQAYTCYEHLRLPDHYTSLSAFTADMMVCLRSVESGFGLVFNSIQF</sequence>
<comment type="caution">
    <text evidence="4">The sequence shown here is derived from an EMBL/GenBank/DDBJ whole genome shotgun (WGS) entry which is preliminary data.</text>
</comment>
<dbReference type="AlphaFoldDB" id="A0A5A9PHJ5"/>
<feature type="compositionally biased region" description="Polar residues" evidence="2">
    <location>
        <begin position="111"/>
        <end position="130"/>
    </location>
</feature>
<evidence type="ECO:0000256" key="2">
    <source>
        <dbReference type="SAM" id="MobiDB-lite"/>
    </source>
</evidence>
<feature type="domain" description="HECT" evidence="3">
    <location>
        <begin position="376"/>
        <end position="438"/>
    </location>
</feature>
<dbReference type="Proteomes" id="UP000324632">
    <property type="component" value="Chromosome 5"/>
</dbReference>
<dbReference type="EMBL" id="SOYY01000005">
    <property type="protein sequence ID" value="KAA0721540.1"/>
    <property type="molecule type" value="Genomic_DNA"/>
</dbReference>
<name>A0A5A9PHJ5_9TELE</name>
<evidence type="ECO:0000259" key="3">
    <source>
        <dbReference type="PROSITE" id="PS50237"/>
    </source>
</evidence>
<feature type="region of interest" description="Disordered" evidence="2">
    <location>
        <begin position="110"/>
        <end position="136"/>
    </location>
</feature>
<organism evidence="4 5">
    <name type="scientific">Triplophysa tibetana</name>
    <dbReference type="NCBI Taxonomy" id="1572043"/>
    <lineage>
        <taxon>Eukaryota</taxon>
        <taxon>Metazoa</taxon>
        <taxon>Chordata</taxon>
        <taxon>Craniata</taxon>
        <taxon>Vertebrata</taxon>
        <taxon>Euteleostomi</taxon>
        <taxon>Actinopterygii</taxon>
        <taxon>Neopterygii</taxon>
        <taxon>Teleostei</taxon>
        <taxon>Ostariophysi</taxon>
        <taxon>Cypriniformes</taxon>
        <taxon>Nemacheilidae</taxon>
        <taxon>Triplophysa</taxon>
    </lineage>
</organism>
<keyword evidence="5" id="KW-1185">Reference proteome</keyword>
<dbReference type="InterPro" id="IPR000569">
    <property type="entry name" value="HECT_dom"/>
</dbReference>
<dbReference type="PROSITE" id="PS50237">
    <property type="entry name" value="HECT"/>
    <property type="match status" value="1"/>
</dbReference>
<accession>A0A5A9PHJ5</accession>
<feature type="active site" description="Glycyl thioester intermediate" evidence="1">
    <location>
        <position position="404"/>
    </location>
</feature>
<proteinExistence type="predicted"/>
<evidence type="ECO:0000256" key="1">
    <source>
        <dbReference type="PROSITE-ProRule" id="PRU00104"/>
    </source>
</evidence>
<evidence type="ECO:0000313" key="5">
    <source>
        <dbReference type="Proteomes" id="UP000324632"/>
    </source>
</evidence>
<keyword evidence="1" id="KW-0833">Ubl conjugation pathway</keyword>